<feature type="domain" description="ABC transporter" evidence="12">
    <location>
        <begin position="980"/>
        <end position="1223"/>
    </location>
</feature>
<name>A0A0B7MV50_9FUNG</name>
<dbReference type="Gene3D" id="1.20.1560.10">
    <property type="entry name" value="ABC transporter type 1, transmembrane domain"/>
    <property type="match status" value="2"/>
</dbReference>
<feature type="transmembrane region" description="Helical" evidence="11">
    <location>
        <begin position="775"/>
        <end position="794"/>
    </location>
</feature>
<dbReference type="Pfam" id="PF00664">
    <property type="entry name" value="ABC_membrane"/>
    <property type="match status" value="2"/>
</dbReference>
<evidence type="ECO:0000256" key="6">
    <source>
        <dbReference type="ARBA" id="ARBA00022840"/>
    </source>
</evidence>
<dbReference type="OrthoDB" id="6500128at2759"/>
<dbReference type="PANTHER" id="PTHR43394">
    <property type="entry name" value="ATP-DEPENDENT PERMEASE MDL1, MITOCHONDRIAL"/>
    <property type="match status" value="1"/>
</dbReference>
<keyword evidence="2" id="KW-0813">Transport</keyword>
<evidence type="ECO:0000256" key="11">
    <source>
        <dbReference type="SAM" id="Phobius"/>
    </source>
</evidence>
<dbReference type="Pfam" id="PF00005">
    <property type="entry name" value="ABC_tran"/>
    <property type="match status" value="2"/>
</dbReference>
<dbReference type="PROSITE" id="PS50929">
    <property type="entry name" value="ABC_TM1F"/>
    <property type="match status" value="2"/>
</dbReference>
<accession>A0A0B7MV50</accession>
<feature type="domain" description="ABC transmembrane type-1" evidence="13">
    <location>
        <begin position="654"/>
        <end position="933"/>
    </location>
</feature>
<dbReference type="SUPFAM" id="SSF90123">
    <property type="entry name" value="ABC transporter transmembrane region"/>
    <property type="match status" value="2"/>
</dbReference>
<keyword evidence="9 11" id="KW-0472">Membrane</keyword>
<keyword evidence="15" id="KW-1185">Reference proteome</keyword>
<feature type="transmembrane region" description="Helical" evidence="11">
    <location>
        <begin position="196"/>
        <end position="217"/>
    </location>
</feature>
<dbReference type="CDD" id="cd03249">
    <property type="entry name" value="ABC_MTABC3_MDL1_MDL2"/>
    <property type="match status" value="1"/>
</dbReference>
<reference evidence="14 15" key="1">
    <citation type="submission" date="2014-09" db="EMBL/GenBank/DDBJ databases">
        <authorList>
            <person name="Ellenberger Sabrina"/>
        </authorList>
    </citation>
    <scope>NUCLEOTIDE SEQUENCE [LARGE SCALE GENOMIC DNA]</scope>
    <source>
        <strain evidence="14 15">CBS 412.66</strain>
    </source>
</reference>
<evidence type="ECO:0000256" key="9">
    <source>
        <dbReference type="ARBA" id="ARBA00023136"/>
    </source>
</evidence>
<sequence>MKISSLSYNKAAKRNNATMPTQPQPPYIKKPKVSITQLFRFATRTERAVILISAVLSAISGCVPPLSILVYGSYISTISRDAKDNQQVLESAAPTIRYMLIMGTAAIVAAYMSTCLWIRVGERQIRRIRALYLHSIINQDMAWFDRAKDDSLLTRLAADTQIIQEGISEKCGLCISYAFQFAAGFAVSVYKGYQMALTMFAVCPLLLAISLTMIVLVKKYIVQTQRSYAQAGAVAEEALHSIRTVHAFSLQERFLKRFREKLKVAEKYGIKKVYVSGVGIALFTFCFYSSLGLALWYGSQLVLEGKLTASAVFVVYLGMIMASISLSRMSVNLGSILNACGASYKVFKVIDTVPSINCDDSSGETPARIDGAIEFKNVKFAYASRPNVTVLDDISLEITPGMTVACVGASGSGKSTIVQLLQRFYDPTQGRITLDGHDLRELNVKWLRQSVGIVGQQPVLFNMTIRENIQMGSSVPATSALDTRSERLVQNALDKASATRTTVIVAHRLSTITKADKIVVIDHGRIVETGTHQELISQNGIYADLVVKQSIYTENDDPDTSTIDEEIIHEELNMKQKIVDGESYLLSALTKVNTSDSASTSTLSDSRTKSSIYNEKSIARDASVDTIENTRVKKKRPSTWSVVKRMRPEWKLIALGIIGALIQGSIFPLYGYSFSCVIGILSDPNYQSAAPLEGTNLYAFIFFIIGVSSFFGAGSKSICFGLSGEYFTHRLRGQMFSAYMKQDIEFFDRKENNTGTLTTNLAINAGSVSDMVSKVWGDVISLVATLVTGLVIAFKHSWALTLITMGMTPFIILSNTFDLYLQRSFNDKTVRDNARSGQVAGEAIREVRTVAALGKQGYFEEQYAKTTAYSYQLAKKKAYFSSIGFALHRGIKIYTNALAFYAGTRLLVSGSINFSQLFVSMTVLILTAEAAGRDSLFATILTKGKLATRTIFELLDYSTSAIDAELEGAEPMVGTIDGDIKFDCVKFAYPTRPDQLILDGDFNLDIKSGQTIALVGSSGCGKSTTIGLLQRWYDAIEGSVSLDQRNVKSYSVHNLRSHMSIVGQEPILFNVSIGENIRYGVDENATHVTQKDIDNACKAANIYDFISSLPNGFSTIVGHKGSQLSGGQKQRIAIARAILRKPKVLLLDEATSALDSESERLVQEALDQIIQEGNKTTITIAHRLSTVVNADVICVIENGKIKEKGRHKDLLALNGVYSRLVAEQSL</sequence>
<gene>
    <name evidence="14" type="primary">PARPA_00479.1 scaffold 888</name>
</gene>
<evidence type="ECO:0000256" key="2">
    <source>
        <dbReference type="ARBA" id="ARBA00022448"/>
    </source>
</evidence>
<dbReference type="GO" id="GO:0090374">
    <property type="term" value="P:oligopeptide export from mitochondrion"/>
    <property type="evidence" value="ECO:0007669"/>
    <property type="project" value="TreeGrafter"/>
</dbReference>
<feature type="transmembrane region" description="Helical" evidence="11">
    <location>
        <begin position="48"/>
        <end position="75"/>
    </location>
</feature>
<dbReference type="PANTHER" id="PTHR43394:SF1">
    <property type="entry name" value="ATP-BINDING CASSETTE SUB-FAMILY B MEMBER 10, MITOCHONDRIAL"/>
    <property type="match status" value="1"/>
</dbReference>
<dbReference type="Gene3D" id="3.40.50.300">
    <property type="entry name" value="P-loop containing nucleotide triphosphate hydrolases"/>
    <property type="match status" value="3"/>
</dbReference>
<comment type="subcellular location">
    <subcellularLocation>
        <location evidence="1">Membrane</location>
        <topology evidence="1">Multi-pass membrane protein</topology>
    </subcellularLocation>
</comment>
<evidence type="ECO:0000313" key="15">
    <source>
        <dbReference type="Proteomes" id="UP000054107"/>
    </source>
</evidence>
<protein>
    <recommendedName>
        <fullName evidence="16">Bile salt export pump</fullName>
    </recommendedName>
</protein>
<dbReference type="GO" id="GO:0016887">
    <property type="term" value="F:ATP hydrolysis activity"/>
    <property type="evidence" value="ECO:0007669"/>
    <property type="project" value="InterPro"/>
</dbReference>
<dbReference type="FunFam" id="3.40.50.300:FF:000479">
    <property type="entry name" value="Multidrug resistance protein 1A"/>
    <property type="match status" value="1"/>
</dbReference>
<evidence type="ECO:0000313" key="14">
    <source>
        <dbReference type="EMBL" id="CEP07200.1"/>
    </source>
</evidence>
<dbReference type="InterPro" id="IPR003593">
    <property type="entry name" value="AAA+_ATPase"/>
</dbReference>
<organism evidence="14 15">
    <name type="scientific">Parasitella parasitica</name>
    <dbReference type="NCBI Taxonomy" id="35722"/>
    <lineage>
        <taxon>Eukaryota</taxon>
        <taxon>Fungi</taxon>
        <taxon>Fungi incertae sedis</taxon>
        <taxon>Mucoromycota</taxon>
        <taxon>Mucoromycotina</taxon>
        <taxon>Mucoromycetes</taxon>
        <taxon>Mucorales</taxon>
        <taxon>Mucorineae</taxon>
        <taxon>Mucoraceae</taxon>
        <taxon>Parasitella</taxon>
    </lineage>
</organism>
<evidence type="ECO:0000256" key="7">
    <source>
        <dbReference type="ARBA" id="ARBA00022967"/>
    </source>
</evidence>
<dbReference type="InterPro" id="IPR027417">
    <property type="entry name" value="P-loop_NTPase"/>
</dbReference>
<feature type="domain" description="ABC transporter" evidence="12">
    <location>
        <begin position="373"/>
        <end position="612"/>
    </location>
</feature>
<dbReference type="SMART" id="SM00382">
    <property type="entry name" value="AAA"/>
    <property type="match status" value="2"/>
</dbReference>
<feature type="transmembrane region" description="Helical" evidence="11">
    <location>
        <begin position="700"/>
        <end position="722"/>
    </location>
</feature>
<feature type="domain" description="ABC transmembrane type-1" evidence="13">
    <location>
        <begin position="51"/>
        <end position="338"/>
    </location>
</feature>
<dbReference type="PROSITE" id="PS50893">
    <property type="entry name" value="ABC_TRANSPORTER_2"/>
    <property type="match status" value="2"/>
</dbReference>
<feature type="transmembrane region" description="Helical" evidence="11">
    <location>
        <begin position="652"/>
        <end position="680"/>
    </location>
</feature>
<dbReference type="GO" id="GO:0005524">
    <property type="term" value="F:ATP binding"/>
    <property type="evidence" value="ECO:0007669"/>
    <property type="project" value="UniProtKB-KW"/>
</dbReference>
<evidence type="ECO:0000256" key="5">
    <source>
        <dbReference type="ARBA" id="ARBA00022741"/>
    </source>
</evidence>
<evidence type="ECO:0000259" key="13">
    <source>
        <dbReference type="PROSITE" id="PS50929"/>
    </source>
</evidence>
<evidence type="ECO:0008006" key="16">
    <source>
        <dbReference type="Google" id="ProtNLM"/>
    </source>
</evidence>
<keyword evidence="4" id="KW-0677">Repeat</keyword>
<dbReference type="InterPro" id="IPR036640">
    <property type="entry name" value="ABC1_TM_sf"/>
</dbReference>
<dbReference type="Proteomes" id="UP000054107">
    <property type="component" value="Unassembled WGS sequence"/>
</dbReference>
<dbReference type="InterPro" id="IPR017871">
    <property type="entry name" value="ABC_transporter-like_CS"/>
</dbReference>
<evidence type="ECO:0000259" key="12">
    <source>
        <dbReference type="PROSITE" id="PS50893"/>
    </source>
</evidence>
<keyword evidence="8 11" id="KW-1133">Transmembrane helix</keyword>
<keyword evidence="5" id="KW-0547">Nucleotide-binding</keyword>
<dbReference type="InterPro" id="IPR011527">
    <property type="entry name" value="ABC1_TM_dom"/>
</dbReference>
<dbReference type="InterPro" id="IPR003439">
    <property type="entry name" value="ABC_transporter-like_ATP-bd"/>
</dbReference>
<proteinExistence type="predicted"/>
<keyword evidence="10" id="KW-0325">Glycoprotein</keyword>
<dbReference type="GO" id="GO:0005743">
    <property type="term" value="C:mitochondrial inner membrane"/>
    <property type="evidence" value="ECO:0007669"/>
    <property type="project" value="TreeGrafter"/>
</dbReference>
<feature type="transmembrane region" description="Helical" evidence="11">
    <location>
        <begin position="800"/>
        <end position="821"/>
    </location>
</feature>
<dbReference type="STRING" id="35722.A0A0B7MV50"/>
<evidence type="ECO:0000256" key="10">
    <source>
        <dbReference type="ARBA" id="ARBA00023180"/>
    </source>
</evidence>
<evidence type="ECO:0000256" key="8">
    <source>
        <dbReference type="ARBA" id="ARBA00022989"/>
    </source>
</evidence>
<dbReference type="GO" id="GO:0015421">
    <property type="term" value="F:ABC-type oligopeptide transporter activity"/>
    <property type="evidence" value="ECO:0007669"/>
    <property type="project" value="TreeGrafter"/>
</dbReference>
<feature type="transmembrane region" description="Helical" evidence="11">
    <location>
        <begin position="171"/>
        <end position="190"/>
    </location>
</feature>
<evidence type="ECO:0000256" key="4">
    <source>
        <dbReference type="ARBA" id="ARBA00022737"/>
    </source>
</evidence>
<dbReference type="SUPFAM" id="SSF52540">
    <property type="entry name" value="P-loop containing nucleoside triphosphate hydrolases"/>
    <property type="match status" value="2"/>
</dbReference>
<dbReference type="AlphaFoldDB" id="A0A0B7MV50"/>
<evidence type="ECO:0000256" key="1">
    <source>
        <dbReference type="ARBA" id="ARBA00004141"/>
    </source>
</evidence>
<keyword evidence="3 11" id="KW-0812">Transmembrane</keyword>
<feature type="transmembrane region" description="Helical" evidence="11">
    <location>
        <begin position="273"/>
        <end position="297"/>
    </location>
</feature>
<dbReference type="InterPro" id="IPR039421">
    <property type="entry name" value="Type_1_exporter"/>
</dbReference>
<dbReference type="CDD" id="cd18578">
    <property type="entry name" value="ABC_6TM_Pgp_ABCB1_D2_like"/>
    <property type="match status" value="1"/>
</dbReference>
<dbReference type="PROSITE" id="PS00211">
    <property type="entry name" value="ABC_TRANSPORTER_1"/>
    <property type="match status" value="1"/>
</dbReference>
<evidence type="ECO:0000256" key="3">
    <source>
        <dbReference type="ARBA" id="ARBA00022692"/>
    </source>
</evidence>
<feature type="transmembrane region" description="Helical" evidence="11">
    <location>
        <begin position="309"/>
        <end position="327"/>
    </location>
</feature>
<keyword evidence="6" id="KW-0067">ATP-binding</keyword>
<keyword evidence="7" id="KW-1278">Translocase</keyword>
<feature type="transmembrane region" description="Helical" evidence="11">
    <location>
        <begin position="95"/>
        <end position="118"/>
    </location>
</feature>
<dbReference type="CDD" id="cd18577">
    <property type="entry name" value="ABC_6TM_Pgp_ABCB1_D1_like"/>
    <property type="match status" value="1"/>
</dbReference>
<dbReference type="EMBL" id="LN719137">
    <property type="protein sequence ID" value="CEP07200.1"/>
    <property type="molecule type" value="Genomic_DNA"/>
</dbReference>